<accession>A0AA40LQ50</accession>
<feature type="compositionally biased region" description="Polar residues" evidence="1">
    <location>
        <begin position="46"/>
        <end position="60"/>
    </location>
</feature>
<dbReference type="AlphaFoldDB" id="A0AA40LQ50"/>
<keyword evidence="3" id="KW-1185">Reference proteome</keyword>
<gene>
    <name evidence="2" type="ORF">QTO34_016844</name>
</gene>
<sequence>MAKRQTYPEQISCLLYSWAYAVPQGPGPGLGKRLGKGAPQAYLEGTLSSHTNHPHSSQGCRTHLDPPFPRKSSPPADDAQPEWKVTSDQKHPLRITHKRTEDLADQPAPRNSGTPYVLPDEAAAAGPRQRRLGVIRQTGELCACPLVHQAFQKPPPRRRLLKGLVPDQTGTQLPGF</sequence>
<evidence type="ECO:0000256" key="1">
    <source>
        <dbReference type="SAM" id="MobiDB-lite"/>
    </source>
</evidence>
<comment type="caution">
    <text evidence="2">The sequence shown here is derived from an EMBL/GenBank/DDBJ whole genome shotgun (WGS) entry which is preliminary data.</text>
</comment>
<dbReference type="Proteomes" id="UP001177744">
    <property type="component" value="Unassembled WGS sequence"/>
</dbReference>
<organism evidence="2 3">
    <name type="scientific">Cnephaeus nilssonii</name>
    <name type="common">Northern bat</name>
    <name type="synonym">Eptesicus nilssonii</name>
    <dbReference type="NCBI Taxonomy" id="3371016"/>
    <lineage>
        <taxon>Eukaryota</taxon>
        <taxon>Metazoa</taxon>
        <taxon>Chordata</taxon>
        <taxon>Craniata</taxon>
        <taxon>Vertebrata</taxon>
        <taxon>Euteleostomi</taxon>
        <taxon>Mammalia</taxon>
        <taxon>Eutheria</taxon>
        <taxon>Laurasiatheria</taxon>
        <taxon>Chiroptera</taxon>
        <taxon>Yangochiroptera</taxon>
        <taxon>Vespertilionidae</taxon>
        <taxon>Cnephaeus</taxon>
    </lineage>
</organism>
<feature type="region of interest" description="Disordered" evidence="1">
    <location>
        <begin position="46"/>
        <end position="128"/>
    </location>
</feature>
<protein>
    <submittedName>
        <fullName evidence="2">Uncharacterized protein</fullName>
    </submittedName>
</protein>
<name>A0AA40LQ50_CNENI</name>
<proteinExistence type="predicted"/>
<evidence type="ECO:0000313" key="2">
    <source>
        <dbReference type="EMBL" id="KAK1342091.1"/>
    </source>
</evidence>
<evidence type="ECO:0000313" key="3">
    <source>
        <dbReference type="Proteomes" id="UP001177744"/>
    </source>
</evidence>
<dbReference type="EMBL" id="JAULJE010000006">
    <property type="protein sequence ID" value="KAK1342091.1"/>
    <property type="molecule type" value="Genomic_DNA"/>
</dbReference>
<reference evidence="2" key="1">
    <citation type="submission" date="2023-06" db="EMBL/GenBank/DDBJ databases">
        <title>Reference genome for the Northern bat (Eptesicus nilssonii), a most northern bat species.</title>
        <authorList>
            <person name="Laine V.N."/>
            <person name="Pulliainen A.T."/>
            <person name="Lilley T.M."/>
        </authorList>
    </citation>
    <scope>NUCLEOTIDE SEQUENCE</scope>
    <source>
        <strain evidence="2">BLF_Eptnil</strain>
        <tissue evidence="2">Kidney</tissue>
    </source>
</reference>